<dbReference type="EMBL" id="MGGR01000006">
    <property type="protein sequence ID" value="OGM34412.1"/>
    <property type="molecule type" value="Genomic_DNA"/>
</dbReference>
<proteinExistence type="predicted"/>
<name>A0A1F7Z460_9BACT</name>
<dbReference type="Proteomes" id="UP000177169">
    <property type="component" value="Unassembled WGS sequence"/>
</dbReference>
<evidence type="ECO:0000313" key="2">
    <source>
        <dbReference type="Proteomes" id="UP000177169"/>
    </source>
</evidence>
<dbReference type="STRING" id="1802505.A3D01_05565"/>
<dbReference type="AlphaFoldDB" id="A0A1F7Z460"/>
<reference evidence="1 2" key="1">
    <citation type="journal article" date="2016" name="Nat. Commun.">
        <title>Thousands of microbial genomes shed light on interconnected biogeochemical processes in an aquifer system.</title>
        <authorList>
            <person name="Anantharaman K."/>
            <person name="Brown C.T."/>
            <person name="Hug L.A."/>
            <person name="Sharon I."/>
            <person name="Castelle C.J."/>
            <person name="Probst A.J."/>
            <person name="Thomas B.C."/>
            <person name="Singh A."/>
            <person name="Wilkins M.J."/>
            <person name="Karaoz U."/>
            <person name="Brodie E.L."/>
            <person name="Williams K.H."/>
            <person name="Hubbard S.S."/>
            <person name="Banfield J.F."/>
        </authorList>
    </citation>
    <scope>NUCLEOTIDE SEQUENCE [LARGE SCALE GENOMIC DNA]</scope>
</reference>
<accession>A0A1F7Z460</accession>
<gene>
    <name evidence="1" type="ORF">A3D01_05565</name>
</gene>
<evidence type="ECO:0000313" key="1">
    <source>
        <dbReference type="EMBL" id="OGM34412.1"/>
    </source>
</evidence>
<protein>
    <submittedName>
        <fullName evidence="1">Uncharacterized protein</fullName>
    </submittedName>
</protein>
<organism evidence="1 2">
    <name type="scientific">Candidatus Woesebacteria bacterium RIFCSPHIGHO2_02_FULL_39_13</name>
    <dbReference type="NCBI Taxonomy" id="1802505"/>
    <lineage>
        <taxon>Bacteria</taxon>
        <taxon>Candidatus Woeseibacteriota</taxon>
    </lineage>
</organism>
<sequence length="342" mass="39080">MDSSELPNSTKETLGPSSVIIGRSMLIDHFVEGEDLYEEEESSVGDESKEKIAIYELTLDRLPDWYAKINSLPEGYGYSGGVARSLMLEVLGEKSPHPRDLDVVAVKSLNPDISLRDDISWRYMPDDTKRGHGVKIETNVADYMSERDFTINEVLAIGNRLFFSERALVDLEHKIIRPTGFEMYKWESYVSDEWGINPRLAMKALVLQAEFLKLYGKGSVEDIEEWQWDIEGMPPFELALGIEKAAQKGVGLRFYLSILDKGNIKRENLPSGVTLDSLRELAHYVRKTMLRGGREPFEFSENVFNDEEQQLDRIYEHYADLANAYASSGKIKNLNSREKIEY</sequence>
<comment type="caution">
    <text evidence="1">The sequence shown here is derived from an EMBL/GenBank/DDBJ whole genome shotgun (WGS) entry which is preliminary data.</text>
</comment>